<dbReference type="Proteomes" id="UP000313359">
    <property type="component" value="Unassembled WGS sequence"/>
</dbReference>
<evidence type="ECO:0000313" key="1">
    <source>
        <dbReference type="EMBL" id="RPD59256.1"/>
    </source>
</evidence>
<reference evidence="1" key="1">
    <citation type="journal article" date="2018" name="Genome Biol. Evol.">
        <title>Genomics and development of Lentinus tigrinus, a white-rot wood-decaying mushroom with dimorphic fruiting bodies.</title>
        <authorList>
            <person name="Wu B."/>
            <person name="Xu Z."/>
            <person name="Knudson A."/>
            <person name="Carlson A."/>
            <person name="Chen N."/>
            <person name="Kovaka S."/>
            <person name="LaButti K."/>
            <person name="Lipzen A."/>
            <person name="Pennachio C."/>
            <person name="Riley R."/>
            <person name="Schakwitz W."/>
            <person name="Umezawa K."/>
            <person name="Ohm R.A."/>
            <person name="Grigoriev I.V."/>
            <person name="Nagy L.G."/>
            <person name="Gibbons J."/>
            <person name="Hibbett D."/>
        </authorList>
    </citation>
    <scope>NUCLEOTIDE SEQUENCE [LARGE SCALE GENOMIC DNA]</scope>
    <source>
        <strain evidence="1">ALCF2SS1-6</strain>
    </source>
</reference>
<dbReference type="AlphaFoldDB" id="A0A5C2SD25"/>
<name>A0A5C2SD25_9APHY</name>
<evidence type="ECO:0000313" key="2">
    <source>
        <dbReference type="Proteomes" id="UP000313359"/>
    </source>
</evidence>
<protein>
    <submittedName>
        <fullName evidence="1">Uncharacterized protein</fullName>
    </submittedName>
</protein>
<gene>
    <name evidence="1" type="ORF">L227DRAFT_167293</name>
</gene>
<keyword evidence="2" id="KW-1185">Reference proteome</keyword>
<dbReference type="EMBL" id="ML122271">
    <property type="protein sequence ID" value="RPD59256.1"/>
    <property type="molecule type" value="Genomic_DNA"/>
</dbReference>
<proteinExistence type="predicted"/>
<organism evidence="1 2">
    <name type="scientific">Lentinus tigrinus ALCF2SS1-6</name>
    <dbReference type="NCBI Taxonomy" id="1328759"/>
    <lineage>
        <taxon>Eukaryota</taxon>
        <taxon>Fungi</taxon>
        <taxon>Dikarya</taxon>
        <taxon>Basidiomycota</taxon>
        <taxon>Agaricomycotina</taxon>
        <taxon>Agaricomycetes</taxon>
        <taxon>Polyporales</taxon>
        <taxon>Polyporaceae</taxon>
        <taxon>Lentinus</taxon>
    </lineage>
</organism>
<sequence>MPNFIELLALLRDFTEIHCPSFRSIIQAKAATLGGAENFLTTEPKVCLILLKYRKPDPCRPANPALNFTYSSCTFLPLQRVISDASEYRERIKESLEKSAGTREAYRVAHADDRDFVDLLPVMYSPQLGPVQLVHYPVNRTFGSSLRRDPTPTTVKLDLQFALKMIELGVVMRERRGRSKPGYMKNLGKKRSLEMRVQILQHRLAEVGQQPAT</sequence>
<accession>A0A5C2SD25</accession>
<dbReference type="STRING" id="1328759.A0A5C2SD25"/>